<dbReference type="SUPFAM" id="SSF143422">
    <property type="entry name" value="Transposase IS200-like"/>
    <property type="match status" value="1"/>
</dbReference>
<comment type="caution">
    <text evidence="2">The sequence shown here is derived from an EMBL/GenBank/DDBJ whole genome shotgun (WGS) entry which is preliminary data.</text>
</comment>
<name>A0A2G9XCN6_UNCKA</name>
<evidence type="ECO:0000259" key="1">
    <source>
        <dbReference type="SMART" id="SM01321"/>
    </source>
</evidence>
<dbReference type="PANTHER" id="PTHR34322:SF2">
    <property type="entry name" value="TRANSPOSASE IS200-LIKE DOMAIN-CONTAINING PROTEIN"/>
    <property type="match status" value="1"/>
</dbReference>
<dbReference type="Gene3D" id="3.30.70.1290">
    <property type="entry name" value="Transposase IS200-like"/>
    <property type="match status" value="1"/>
</dbReference>
<dbReference type="SMART" id="SM01321">
    <property type="entry name" value="Y1_Tnp"/>
    <property type="match status" value="1"/>
</dbReference>
<protein>
    <recommendedName>
        <fullName evidence="1">Transposase IS200-like domain-containing protein</fullName>
    </recommendedName>
</protein>
<dbReference type="Proteomes" id="UP000231388">
    <property type="component" value="Unassembled WGS sequence"/>
</dbReference>
<dbReference type="InterPro" id="IPR036515">
    <property type="entry name" value="Transposase_17_sf"/>
</dbReference>
<proteinExistence type="predicted"/>
<evidence type="ECO:0000313" key="3">
    <source>
        <dbReference type="Proteomes" id="UP000231388"/>
    </source>
</evidence>
<gene>
    <name evidence="2" type="ORF">COX53_00935</name>
</gene>
<dbReference type="EMBL" id="PCQY01000012">
    <property type="protein sequence ID" value="PIP04722.1"/>
    <property type="molecule type" value="Genomic_DNA"/>
</dbReference>
<evidence type="ECO:0000313" key="2">
    <source>
        <dbReference type="EMBL" id="PIP04722.1"/>
    </source>
</evidence>
<accession>A0A2G9XCN6</accession>
<organism evidence="2 3">
    <name type="scientific">candidate division WWE3 bacterium CG23_combo_of_CG06-09_8_20_14_all_40_14</name>
    <dbReference type="NCBI Taxonomy" id="1975095"/>
    <lineage>
        <taxon>Bacteria</taxon>
        <taxon>Katanobacteria</taxon>
    </lineage>
</organism>
<sequence>MPGRNVALSNGNYYHVFNRAVAYQKLFLEKDHYDRALELLNYYRNSKPPLRYSYFLRLPPDSKSKILKDLSCAKDFLVEILAFSLMPNHIHLLVKQIKDNGISIFMGRFQNSFTRYFNRKNTRAGHIFGGNFKAVRISSEEQLIHVIRYIKLNPLSAGVVKNFEELEQFPYASLSEYLGGRGDGYICSKDYFLSRFGSLNELKTFISDNKDYQIQLQNIKRDILESYHTSKV</sequence>
<dbReference type="AlphaFoldDB" id="A0A2G9XCN6"/>
<dbReference type="GO" id="GO:0006313">
    <property type="term" value="P:DNA transposition"/>
    <property type="evidence" value="ECO:0007669"/>
    <property type="project" value="InterPro"/>
</dbReference>
<dbReference type="GO" id="GO:0003677">
    <property type="term" value="F:DNA binding"/>
    <property type="evidence" value="ECO:0007669"/>
    <property type="project" value="InterPro"/>
</dbReference>
<feature type="domain" description="Transposase IS200-like" evidence="1">
    <location>
        <begin position="49"/>
        <end position="153"/>
    </location>
</feature>
<reference evidence="2 3" key="1">
    <citation type="submission" date="2017-09" db="EMBL/GenBank/DDBJ databases">
        <title>Depth-based differentiation of microbial function through sediment-hosted aquifers and enrichment of novel symbionts in the deep terrestrial subsurface.</title>
        <authorList>
            <person name="Probst A.J."/>
            <person name="Ladd B."/>
            <person name="Jarett J.K."/>
            <person name="Geller-Mcgrath D.E."/>
            <person name="Sieber C.M."/>
            <person name="Emerson J.B."/>
            <person name="Anantharaman K."/>
            <person name="Thomas B.C."/>
            <person name="Malmstrom R."/>
            <person name="Stieglmeier M."/>
            <person name="Klingl A."/>
            <person name="Woyke T."/>
            <person name="Ryan C.M."/>
            <person name="Banfield J.F."/>
        </authorList>
    </citation>
    <scope>NUCLEOTIDE SEQUENCE [LARGE SCALE GENOMIC DNA]</scope>
    <source>
        <strain evidence="2">CG23_combo_of_CG06-09_8_20_14_all_40_14</strain>
    </source>
</reference>
<dbReference type="GO" id="GO:0004803">
    <property type="term" value="F:transposase activity"/>
    <property type="evidence" value="ECO:0007669"/>
    <property type="project" value="InterPro"/>
</dbReference>
<dbReference type="PANTHER" id="PTHR34322">
    <property type="entry name" value="TRANSPOSASE, Y1_TNP DOMAIN-CONTAINING"/>
    <property type="match status" value="1"/>
</dbReference>
<dbReference type="InterPro" id="IPR002686">
    <property type="entry name" value="Transposase_17"/>
</dbReference>
<dbReference type="Pfam" id="PF01797">
    <property type="entry name" value="Y1_Tnp"/>
    <property type="match status" value="1"/>
</dbReference>